<dbReference type="EMBL" id="CAUYUJ010014948">
    <property type="protein sequence ID" value="CAK0847987.1"/>
    <property type="molecule type" value="Genomic_DNA"/>
</dbReference>
<evidence type="ECO:0000313" key="2">
    <source>
        <dbReference type="Proteomes" id="UP001189429"/>
    </source>
</evidence>
<evidence type="ECO:0008006" key="3">
    <source>
        <dbReference type="Google" id="ProtNLM"/>
    </source>
</evidence>
<comment type="caution">
    <text evidence="1">The sequence shown here is derived from an EMBL/GenBank/DDBJ whole genome shotgun (WGS) entry which is preliminary data.</text>
</comment>
<name>A0ABN9TPF3_9DINO</name>
<keyword evidence="2" id="KW-1185">Reference proteome</keyword>
<dbReference type="Proteomes" id="UP001189429">
    <property type="component" value="Unassembled WGS sequence"/>
</dbReference>
<proteinExistence type="predicted"/>
<organism evidence="1 2">
    <name type="scientific">Prorocentrum cordatum</name>
    <dbReference type="NCBI Taxonomy" id="2364126"/>
    <lineage>
        <taxon>Eukaryota</taxon>
        <taxon>Sar</taxon>
        <taxon>Alveolata</taxon>
        <taxon>Dinophyceae</taxon>
        <taxon>Prorocentrales</taxon>
        <taxon>Prorocentraceae</taxon>
        <taxon>Prorocentrum</taxon>
    </lineage>
</organism>
<reference evidence="1" key="1">
    <citation type="submission" date="2023-10" db="EMBL/GenBank/DDBJ databases">
        <authorList>
            <person name="Chen Y."/>
            <person name="Shah S."/>
            <person name="Dougan E. K."/>
            <person name="Thang M."/>
            <person name="Chan C."/>
        </authorList>
    </citation>
    <scope>NUCLEOTIDE SEQUENCE [LARGE SCALE GENOMIC DNA]</scope>
</reference>
<protein>
    <recommendedName>
        <fullName evidence="3">Reverse transcriptase domain-containing protein</fullName>
    </recommendedName>
</protein>
<accession>A0ABN9TPF3</accession>
<evidence type="ECO:0000313" key="1">
    <source>
        <dbReference type="EMBL" id="CAK0847987.1"/>
    </source>
</evidence>
<sequence>MLFFLGAERDPEPASQSPYWKILECLPKSHRIHELGDMRWIGKSPVLQKWFVRALRPRVRDSCRPSRVHTYGFKKCFSTADFNSVVREALYAAAVWNLPICVSGYDVSIAFDSMPHELMQDSLLARGVTARDVALLMGDLTGLRARITLPLAGTSEPFLFAKGGKQGGVETPDEWNCMTEHLMEPVVEKWTASSMGFKFPDEEGGAQCLLNHAVWVDNFILFATDATMTKTMVDDVNVALGSHTDAHGHRYLKWKPSSPEVMCSGSLRGADPATVTVTQYGETLEYKRVDCMGILGDKFDDAGSTFVSYEHNIRIAEAHYFKHRNVLSNVGASFRRRLKLWHDSTATRACYNCCTWHFTSGLLHAARRWENKMLRRILRLKRRPGESNWACNGRTSDAIRTWMFRASARPLPGRILKAVFKRAWKETAFHIGNGQLLLQDLHTYRNAQWWSGCLALASETKRRKLGLVRKHCGQQPASWERPFVDVWGVEWRSQMATCTTLAQWLRKFGDFRDSLFHIWVLPLKEPVDEVVGRPAKRMKFSTGIDDIPECLANSKEGSWDGGARRVWIQVDNQLLRNIFAGHAQLKCEYTRPVCVRIGRQILQLLGAGVLPRRNTTPFIEWDERQYNAVADHAANVALDTDSDWERICDEVVCRATADRMNLRVCVDGALRGNGRAAGGMVIYGYTATSCRTELYRAGKCFGNLNSSFLAEMLALEWALGALSATFVGGALW</sequence>
<gene>
    <name evidence="1" type="ORF">PCOR1329_LOCUS41051</name>
</gene>